<dbReference type="EMBL" id="KZ301981">
    <property type="protein sequence ID" value="PFH52170.1"/>
    <property type="molecule type" value="Genomic_DNA"/>
</dbReference>
<evidence type="ECO:0000256" key="1">
    <source>
        <dbReference type="SAM" id="MobiDB-lite"/>
    </source>
</evidence>
<dbReference type="Pfam" id="PF07919">
    <property type="entry name" value="Gryzun"/>
    <property type="match status" value="1"/>
</dbReference>
<feature type="domain" description="Gryzun putative trafficking through Golgi" evidence="2">
    <location>
        <begin position="644"/>
        <end position="931"/>
    </location>
</feature>
<feature type="compositionally biased region" description="Basic and acidic residues" evidence="1">
    <location>
        <begin position="145"/>
        <end position="161"/>
    </location>
</feature>
<dbReference type="STRING" id="703135.A0A2A9NWM3"/>
<proteinExistence type="predicted"/>
<evidence type="ECO:0008006" key="6">
    <source>
        <dbReference type="Google" id="ProtNLM"/>
    </source>
</evidence>
<feature type="domain" description="Trafficking protein particle complex subunit 11" evidence="3">
    <location>
        <begin position="333"/>
        <end position="604"/>
    </location>
</feature>
<dbReference type="AlphaFoldDB" id="A0A2A9NWM3"/>
<protein>
    <recommendedName>
        <fullName evidence="6">Trafficking protein particle complex subunit 11 domain-containing protein</fullName>
    </recommendedName>
</protein>
<keyword evidence="5" id="KW-1185">Reference proteome</keyword>
<dbReference type="OrthoDB" id="6278596at2759"/>
<organism evidence="4 5">
    <name type="scientific">Amanita thiersii Skay4041</name>
    <dbReference type="NCBI Taxonomy" id="703135"/>
    <lineage>
        <taxon>Eukaryota</taxon>
        <taxon>Fungi</taxon>
        <taxon>Dikarya</taxon>
        <taxon>Basidiomycota</taxon>
        <taxon>Agaricomycotina</taxon>
        <taxon>Agaricomycetes</taxon>
        <taxon>Agaricomycetidae</taxon>
        <taxon>Agaricales</taxon>
        <taxon>Pluteineae</taxon>
        <taxon>Amanitaceae</taxon>
        <taxon>Amanita</taxon>
    </lineage>
</organism>
<dbReference type="InterPro" id="IPR021773">
    <property type="entry name" value="TPC11"/>
</dbReference>
<name>A0A2A9NWM3_9AGAR</name>
<dbReference type="InterPro" id="IPR012880">
    <property type="entry name" value="Gryzun"/>
</dbReference>
<accession>A0A2A9NWM3</accession>
<dbReference type="Pfam" id="PF11817">
    <property type="entry name" value="Foie-gras_1"/>
    <property type="match status" value="1"/>
</dbReference>
<gene>
    <name evidence="4" type="ORF">AMATHDRAFT_74451</name>
</gene>
<sequence length="1243" mass="140270">MNSYPPELLVQLAPVMFVAGLDVAPTGKPQDAFAVLYQRLREALLAQWKPTIWQPERSKTFQVVIVDKDVRFPPRKLVPPDDPQYPSSHSPLSPLTPSSPLHPDGLIAPIWIRKHTNLVPSVLVLFLRMYETPLHNPRSPLDVPDTDRDREREQEERKRDSELAAEVALRKKSTNERGIKLTVVLIASRKMLDDLTLDSRLTFIRRQSGLDSRAALFVLSPVSPSELVEFVSSLQQALYEPAIDYYTAHSKRVRRKRNRHSQAPAPYSIPTSSTNIARPLRPEGWTVRYEYKMGCFAEFRGENEVALKHYQDAYEMLVIMFGSTVILPPRTKRWAEAKVLSDCINIKIGKLYLYNNEHSLALSHHSTHMRKFGDFSRGWGIGEDTFEFWSWMARQHRVFAELLEQGTNTTLVIPEHRPTALMNNATSIAASTYRGGAGSTLEIETLRSLGLNPSHTLQHPGFYYYMAAQCTEMRREKYLVAVDAELNQQIVTSPSFTNEKKVQHNAIILELYTKSYELFKKYSSTSENSTQSRLTLWIAYRIAQTYYDSGEFGMAVRFFERIAKTYRREKWDIMLCPLLSTWYTCAKELGDVELGVKLLIEMLAQDTCESDELDPSDLEKDLVALLKRPLSPSSERTLVVDLSESQPLFDACTVFWNAEVQIGEQATFQISLTAPKTVTISSIPFSSLVIHLSGAENPITVRHIDATNSSSKSSASIRMVDLGDVTHYKENPIEVETELRWKPGNVLVFCGRLKSDAPATINVTKLELAITQDVWKVQIPCEPCTSRRGSRPVPRWLCFLDQPHFVPIDREEFSSITFKHRSPDIGVTFRHNSPAYLNEEYPIDISVINDDDRRLNVVVDVLLLPSEEDDAISTIMMNEQRSSSLIKGIPFGVLHPAASATKTLYLTSSGSPANRVLDISVRSWMVTGDGENPEVDHNAALDYDNAFETLETLVVPTVDAFKTSHNVVYRRCSHEWVGLADLRTFDADFWDDRGGEAVIDFRIESAGPWTVKVESIVLERENGPSCKVIDSSLDCDEDAFPSEFVPGDEYGDVCRIGIAISEGEAEQGLVPGPGKYVIQWRRIMPDDEKGTLSTSIYYLPPLHPPSDGLIALLKLPPVATLHVPIPMVLLIRNLHKHRSANITVHLETDGQDAFIVAGLRNGRIPILLPGSEEKIVWQLVPVECGYVKVPRIRVVDRRRTLPQTSGGEAQGEGELVRVVDVRWRIIPGQRYSICFFILSTEAE</sequence>
<evidence type="ECO:0000313" key="5">
    <source>
        <dbReference type="Proteomes" id="UP000242287"/>
    </source>
</evidence>
<feature type="region of interest" description="Disordered" evidence="1">
    <location>
        <begin position="137"/>
        <end position="161"/>
    </location>
</feature>
<dbReference type="Proteomes" id="UP000242287">
    <property type="component" value="Unassembled WGS sequence"/>
</dbReference>
<feature type="compositionally biased region" description="Low complexity" evidence="1">
    <location>
        <begin position="86"/>
        <end position="97"/>
    </location>
</feature>
<feature type="region of interest" description="Disordered" evidence="1">
    <location>
        <begin position="75"/>
        <end position="97"/>
    </location>
</feature>
<evidence type="ECO:0000259" key="2">
    <source>
        <dbReference type="Pfam" id="PF07919"/>
    </source>
</evidence>
<evidence type="ECO:0000313" key="4">
    <source>
        <dbReference type="EMBL" id="PFH52170.1"/>
    </source>
</evidence>
<dbReference type="PANTHER" id="PTHR14374:SF0">
    <property type="entry name" value="TRAFFICKING PROTEIN PARTICLE COMPLEX SUBUNIT 11"/>
    <property type="match status" value="1"/>
</dbReference>
<dbReference type="PANTHER" id="PTHR14374">
    <property type="entry name" value="FOIE GRAS"/>
    <property type="match status" value="1"/>
</dbReference>
<evidence type="ECO:0000259" key="3">
    <source>
        <dbReference type="Pfam" id="PF11817"/>
    </source>
</evidence>
<reference evidence="4 5" key="1">
    <citation type="submission" date="2014-02" db="EMBL/GenBank/DDBJ databases">
        <title>Transposable element dynamics among asymbiotic and ectomycorrhizal Amanita fungi.</title>
        <authorList>
            <consortium name="DOE Joint Genome Institute"/>
            <person name="Hess J."/>
            <person name="Skrede I."/>
            <person name="Wolfe B."/>
            <person name="LaButti K."/>
            <person name="Ohm R.A."/>
            <person name="Grigoriev I.V."/>
            <person name="Pringle A."/>
        </authorList>
    </citation>
    <scope>NUCLEOTIDE SEQUENCE [LARGE SCALE GENOMIC DNA]</scope>
    <source>
        <strain evidence="4 5">SKay4041</strain>
    </source>
</reference>